<organism evidence="1 2">
    <name type="scientific">Elysia crispata</name>
    <name type="common">lettuce slug</name>
    <dbReference type="NCBI Taxonomy" id="231223"/>
    <lineage>
        <taxon>Eukaryota</taxon>
        <taxon>Metazoa</taxon>
        <taxon>Spiralia</taxon>
        <taxon>Lophotrochozoa</taxon>
        <taxon>Mollusca</taxon>
        <taxon>Gastropoda</taxon>
        <taxon>Heterobranchia</taxon>
        <taxon>Euthyneura</taxon>
        <taxon>Panpulmonata</taxon>
        <taxon>Sacoglossa</taxon>
        <taxon>Placobranchoidea</taxon>
        <taxon>Plakobranchidae</taxon>
        <taxon>Elysia</taxon>
    </lineage>
</organism>
<evidence type="ECO:0000313" key="2">
    <source>
        <dbReference type="Proteomes" id="UP001283361"/>
    </source>
</evidence>
<dbReference type="Proteomes" id="UP001283361">
    <property type="component" value="Unassembled WGS sequence"/>
</dbReference>
<dbReference type="AlphaFoldDB" id="A0AAE0XYT7"/>
<dbReference type="EMBL" id="JAWDGP010007289">
    <property type="protein sequence ID" value="KAK3726731.1"/>
    <property type="molecule type" value="Genomic_DNA"/>
</dbReference>
<protein>
    <submittedName>
        <fullName evidence="1">Uncharacterized protein</fullName>
    </submittedName>
</protein>
<name>A0AAE0XYT7_9GAST</name>
<gene>
    <name evidence="1" type="ORF">RRG08_017038</name>
</gene>
<accession>A0AAE0XYT7</accession>
<reference evidence="1" key="1">
    <citation type="journal article" date="2023" name="G3 (Bethesda)">
        <title>A reference genome for the long-term kleptoplast-retaining sea slug Elysia crispata morphotype clarki.</title>
        <authorList>
            <person name="Eastman K.E."/>
            <person name="Pendleton A.L."/>
            <person name="Shaikh M.A."/>
            <person name="Suttiyut T."/>
            <person name="Ogas R."/>
            <person name="Tomko P."/>
            <person name="Gavelis G."/>
            <person name="Widhalm J.R."/>
            <person name="Wisecaver J.H."/>
        </authorList>
    </citation>
    <scope>NUCLEOTIDE SEQUENCE</scope>
    <source>
        <strain evidence="1">ECLA1</strain>
    </source>
</reference>
<proteinExistence type="predicted"/>
<comment type="caution">
    <text evidence="1">The sequence shown here is derived from an EMBL/GenBank/DDBJ whole genome shotgun (WGS) entry which is preliminary data.</text>
</comment>
<sequence>MESRTHCGYGIPQALCIVRHGWDKHSSSANNVARSVAGRWVWSVLISRQWFSPRGQTGDVIGSRNNTRKNFLLATRLMNCPFL</sequence>
<keyword evidence="2" id="KW-1185">Reference proteome</keyword>
<evidence type="ECO:0000313" key="1">
    <source>
        <dbReference type="EMBL" id="KAK3726731.1"/>
    </source>
</evidence>